<dbReference type="PANTHER" id="PTHR30632:SF14">
    <property type="entry name" value="TUNGSTATE_MOLYBDATE_CHROMATE-BINDING PROTEIN MODA"/>
    <property type="match status" value="1"/>
</dbReference>
<dbReference type="NCBIfam" id="TIGR01256">
    <property type="entry name" value="modA"/>
    <property type="match status" value="1"/>
</dbReference>
<dbReference type="InterPro" id="IPR050682">
    <property type="entry name" value="ModA/WtpA"/>
</dbReference>
<dbReference type="EMBL" id="JAEPCM010000862">
    <property type="protein sequence ID" value="MCG7949216.1"/>
    <property type="molecule type" value="Genomic_DNA"/>
</dbReference>
<dbReference type="SUPFAM" id="SSF53850">
    <property type="entry name" value="Periplasmic binding protein-like II"/>
    <property type="match status" value="1"/>
</dbReference>
<dbReference type="AlphaFoldDB" id="A0A9E4T757"/>
<dbReference type="FunFam" id="3.40.190.10:FF:000035">
    <property type="entry name" value="Molybdate ABC transporter substrate-binding protein"/>
    <property type="match status" value="1"/>
</dbReference>
<dbReference type="GO" id="GO:0046872">
    <property type="term" value="F:metal ion binding"/>
    <property type="evidence" value="ECO:0007669"/>
    <property type="project" value="UniProtKB-KW"/>
</dbReference>
<dbReference type="Pfam" id="PF13531">
    <property type="entry name" value="SBP_bac_11"/>
    <property type="match status" value="1"/>
</dbReference>
<evidence type="ECO:0000313" key="6">
    <source>
        <dbReference type="EMBL" id="MCG7949216.1"/>
    </source>
</evidence>
<keyword evidence="2" id="KW-0500">Molybdenum</keyword>
<name>A0A9E4T757_9GAMM</name>
<dbReference type="GO" id="GO:1901359">
    <property type="term" value="F:tungstate binding"/>
    <property type="evidence" value="ECO:0007669"/>
    <property type="project" value="UniProtKB-ARBA"/>
</dbReference>
<dbReference type="GO" id="GO:0030973">
    <property type="term" value="F:molybdate ion binding"/>
    <property type="evidence" value="ECO:0007669"/>
    <property type="project" value="TreeGrafter"/>
</dbReference>
<keyword evidence="4" id="KW-0732">Signal</keyword>
<feature type="non-terminal residue" evidence="6">
    <location>
        <position position="1"/>
    </location>
</feature>
<dbReference type="Gene3D" id="3.40.190.10">
    <property type="entry name" value="Periplasmic binding protein-like II"/>
    <property type="match status" value="1"/>
</dbReference>
<dbReference type="Proteomes" id="UP000886667">
    <property type="component" value="Unassembled WGS sequence"/>
</dbReference>
<evidence type="ECO:0000256" key="5">
    <source>
        <dbReference type="ARBA" id="ARBA00062515"/>
    </source>
</evidence>
<comment type="caution">
    <text evidence="6">The sequence shown here is derived from an EMBL/GenBank/DDBJ whole genome shotgun (WGS) entry which is preliminary data.</text>
</comment>
<evidence type="ECO:0000256" key="2">
    <source>
        <dbReference type="ARBA" id="ARBA00022505"/>
    </source>
</evidence>
<dbReference type="GO" id="GO:0015689">
    <property type="term" value="P:molybdate ion transport"/>
    <property type="evidence" value="ECO:0007669"/>
    <property type="project" value="InterPro"/>
</dbReference>
<gene>
    <name evidence="6" type="primary">modA</name>
    <name evidence="6" type="ORF">JAZ07_23000</name>
</gene>
<dbReference type="InterPro" id="IPR005950">
    <property type="entry name" value="ModA"/>
</dbReference>
<accession>A0A9E4T757</accession>
<protein>
    <submittedName>
        <fullName evidence="6">Molybdate ABC transporter substrate-binding protein</fullName>
    </submittedName>
</protein>
<evidence type="ECO:0000313" key="7">
    <source>
        <dbReference type="Proteomes" id="UP000886667"/>
    </source>
</evidence>
<comment type="subunit">
    <text evidence="5">The complex is composed of two ATP-binding proteins (ModC), two transmembrane proteins (ModB) and a solute-binding protein (ModA).</text>
</comment>
<comment type="similarity">
    <text evidence="1">Belongs to the bacterial solute-binding protein ModA family.</text>
</comment>
<reference evidence="6" key="1">
    <citation type="journal article" date="2021" name="Proc. Natl. Acad. Sci. U.S.A.">
        <title>Global biogeography of chemosynthetic symbionts reveals both localized and globally distributed symbiont groups. .</title>
        <authorList>
            <person name="Osvatic J.T."/>
            <person name="Wilkins L.G.E."/>
            <person name="Leibrecht L."/>
            <person name="Leray M."/>
            <person name="Zauner S."/>
            <person name="Polzin J."/>
            <person name="Camacho Y."/>
            <person name="Gros O."/>
            <person name="van Gils J.A."/>
            <person name="Eisen J.A."/>
            <person name="Petersen J.M."/>
            <person name="Yuen B."/>
        </authorList>
    </citation>
    <scope>NUCLEOTIDE SEQUENCE</scope>
    <source>
        <strain evidence="6">MAGclacostrist064TRANS</strain>
    </source>
</reference>
<evidence type="ECO:0000256" key="4">
    <source>
        <dbReference type="ARBA" id="ARBA00022729"/>
    </source>
</evidence>
<keyword evidence="3" id="KW-0479">Metal-binding</keyword>
<evidence type="ECO:0000256" key="1">
    <source>
        <dbReference type="ARBA" id="ARBA00009175"/>
    </source>
</evidence>
<organism evidence="6 7">
    <name type="scientific">Candidatus Thiodiazotropha taylori</name>
    <dbReference type="NCBI Taxonomy" id="2792791"/>
    <lineage>
        <taxon>Bacteria</taxon>
        <taxon>Pseudomonadati</taxon>
        <taxon>Pseudomonadota</taxon>
        <taxon>Gammaproteobacteria</taxon>
        <taxon>Chromatiales</taxon>
        <taxon>Sedimenticolaceae</taxon>
        <taxon>Candidatus Thiodiazotropha</taxon>
    </lineage>
</organism>
<sequence>ESLFTEGESYLKRSDFRHLALANPKTAPYGLAAKQVMQHLGVMKSIRPRLVKGDSIAQTFQFVATGNADAGFVALAQIKAWQGESGTLWEIPESYYAPIDQAAVLLNRGQDNPAAHAFLDFLKSEEAKQLIQAYGYGVE</sequence>
<evidence type="ECO:0000256" key="3">
    <source>
        <dbReference type="ARBA" id="ARBA00022723"/>
    </source>
</evidence>
<proteinExistence type="inferred from homology"/>
<dbReference type="PANTHER" id="PTHR30632">
    <property type="entry name" value="MOLYBDATE-BINDING PERIPLASMIC PROTEIN"/>
    <property type="match status" value="1"/>
</dbReference>